<evidence type="ECO:0000256" key="3">
    <source>
        <dbReference type="ARBA" id="ARBA00023125"/>
    </source>
</evidence>
<keyword evidence="1" id="KW-0159">Chromosome partition</keyword>
<dbReference type="Proteomes" id="UP000236649">
    <property type="component" value="Chromosome 4"/>
</dbReference>
<gene>
    <name evidence="8" type="ORF">C2L64_47365</name>
</gene>
<dbReference type="PANTHER" id="PTHR30349">
    <property type="entry name" value="PHAGE INTEGRASE-RELATED"/>
    <property type="match status" value="1"/>
</dbReference>
<evidence type="ECO:0000256" key="1">
    <source>
        <dbReference type="ARBA" id="ARBA00022829"/>
    </source>
</evidence>
<dbReference type="GO" id="GO:0015074">
    <property type="term" value="P:DNA integration"/>
    <property type="evidence" value="ECO:0007669"/>
    <property type="project" value="UniProtKB-KW"/>
</dbReference>
<dbReference type="Gene3D" id="1.10.443.10">
    <property type="entry name" value="Intergrase catalytic core"/>
    <property type="match status" value="1"/>
</dbReference>
<dbReference type="InterPro" id="IPR004107">
    <property type="entry name" value="Integrase_SAM-like_N"/>
</dbReference>
<organism evidence="8 9">
    <name type="scientific">Paraburkholderia hospita</name>
    <dbReference type="NCBI Taxonomy" id="169430"/>
    <lineage>
        <taxon>Bacteria</taxon>
        <taxon>Pseudomonadati</taxon>
        <taxon>Pseudomonadota</taxon>
        <taxon>Betaproteobacteria</taxon>
        <taxon>Burkholderiales</taxon>
        <taxon>Burkholderiaceae</taxon>
        <taxon>Paraburkholderia</taxon>
    </lineage>
</organism>
<dbReference type="Pfam" id="PF00589">
    <property type="entry name" value="Phage_integrase"/>
    <property type="match status" value="1"/>
</dbReference>
<dbReference type="InterPro" id="IPR010998">
    <property type="entry name" value="Integrase_recombinase_N"/>
</dbReference>
<dbReference type="KEGG" id="phs:C2L64_47365"/>
<dbReference type="Pfam" id="PF02899">
    <property type="entry name" value="Phage_int_SAM_1"/>
    <property type="match status" value="1"/>
</dbReference>
<dbReference type="InterPro" id="IPR002104">
    <property type="entry name" value="Integrase_catalytic"/>
</dbReference>
<evidence type="ECO:0000259" key="6">
    <source>
        <dbReference type="PROSITE" id="PS51898"/>
    </source>
</evidence>
<evidence type="ECO:0000256" key="5">
    <source>
        <dbReference type="PROSITE-ProRule" id="PRU01248"/>
    </source>
</evidence>
<dbReference type="GO" id="GO:0006310">
    <property type="term" value="P:DNA recombination"/>
    <property type="evidence" value="ECO:0007669"/>
    <property type="project" value="UniProtKB-KW"/>
</dbReference>
<proteinExistence type="predicted"/>
<protein>
    <submittedName>
        <fullName evidence="8">Integrase</fullName>
    </submittedName>
</protein>
<evidence type="ECO:0000256" key="4">
    <source>
        <dbReference type="ARBA" id="ARBA00023172"/>
    </source>
</evidence>
<dbReference type="PANTHER" id="PTHR30349:SF81">
    <property type="entry name" value="TYROSINE RECOMBINASE XERC"/>
    <property type="match status" value="1"/>
</dbReference>
<dbReference type="AlphaFoldDB" id="A0AAN1MQV1"/>
<feature type="domain" description="Tyr recombinase" evidence="6">
    <location>
        <begin position="126"/>
        <end position="313"/>
    </location>
</feature>
<keyword evidence="3 5" id="KW-0238">DNA-binding</keyword>
<keyword evidence="2" id="KW-0229">DNA integration</keyword>
<dbReference type="SUPFAM" id="SSF47823">
    <property type="entry name" value="lambda integrase-like, N-terminal domain"/>
    <property type="match status" value="1"/>
</dbReference>
<dbReference type="GO" id="GO:0007059">
    <property type="term" value="P:chromosome segregation"/>
    <property type="evidence" value="ECO:0007669"/>
    <property type="project" value="UniProtKB-KW"/>
</dbReference>
<feature type="domain" description="Core-binding (CB)" evidence="7">
    <location>
        <begin position="12"/>
        <end position="101"/>
    </location>
</feature>
<reference evidence="8 9" key="1">
    <citation type="submission" date="2018-01" db="EMBL/GenBank/DDBJ databases">
        <title>Species boundaries and ecological features among Paraburkholderia terrae DSMZ17804T, P. hospita DSMZ17164T and P. caribensis DSMZ13236T.</title>
        <authorList>
            <person name="Pratama A.A."/>
        </authorList>
    </citation>
    <scope>NUCLEOTIDE SEQUENCE [LARGE SCALE GENOMIC DNA]</scope>
    <source>
        <strain evidence="8 9">DSM 17164</strain>
    </source>
</reference>
<evidence type="ECO:0000259" key="7">
    <source>
        <dbReference type="PROSITE" id="PS51900"/>
    </source>
</evidence>
<dbReference type="PROSITE" id="PS51900">
    <property type="entry name" value="CB"/>
    <property type="match status" value="1"/>
</dbReference>
<dbReference type="SUPFAM" id="SSF56349">
    <property type="entry name" value="DNA breaking-rejoining enzymes"/>
    <property type="match status" value="1"/>
</dbReference>
<evidence type="ECO:0000313" key="9">
    <source>
        <dbReference type="Proteomes" id="UP000236649"/>
    </source>
</evidence>
<dbReference type="PROSITE" id="PS51898">
    <property type="entry name" value="TYR_RECOMBINASE"/>
    <property type="match status" value="1"/>
</dbReference>
<dbReference type="InterPro" id="IPR011010">
    <property type="entry name" value="DNA_brk_join_enz"/>
</dbReference>
<evidence type="ECO:0000256" key="2">
    <source>
        <dbReference type="ARBA" id="ARBA00022908"/>
    </source>
</evidence>
<sequence length="342" mass="38967">MKRRPYSDELGRSLVRFFQDYLPTLRGMSRHTIHSYRDTLVLLLRFLSAKRHCGIERLDLAAITAESVGQFLTSLERDRHNGIATRNARLAAIHTFARFLATERPEDLAAAQAILGIPFKRGARSAPIEYLEQDEVEALLNAVDRTTAAGRRDYALFSLMFNTGARVQEVLDLRLCDLRVQRPCQVRLQGKGNKIRVCPIWPQTARLLQRLVEERPYPIDATTALFVNNRGDKLTRFGVHYLLRKHLVAAGTIVPTLREKRIHPHSLRHTTALSLLKSGVDFPTISQWLGHASLDTTMRYAKSDIDMKRQALLQVFPDILTTVSADRGTFGRLPIIDWLKRL</sequence>
<keyword evidence="4" id="KW-0233">DNA recombination</keyword>
<dbReference type="Gene3D" id="1.10.150.130">
    <property type="match status" value="1"/>
</dbReference>
<dbReference type="InterPro" id="IPR013762">
    <property type="entry name" value="Integrase-like_cat_sf"/>
</dbReference>
<dbReference type="InterPro" id="IPR050090">
    <property type="entry name" value="Tyrosine_recombinase_XerCD"/>
</dbReference>
<accession>A0AAN1MQV1</accession>
<name>A0AAN1MQV1_9BURK</name>
<dbReference type="GO" id="GO:0003677">
    <property type="term" value="F:DNA binding"/>
    <property type="evidence" value="ECO:0007669"/>
    <property type="project" value="UniProtKB-UniRule"/>
</dbReference>
<dbReference type="EMBL" id="CP026108">
    <property type="protein sequence ID" value="AUT76163.1"/>
    <property type="molecule type" value="Genomic_DNA"/>
</dbReference>
<evidence type="ECO:0000313" key="8">
    <source>
        <dbReference type="EMBL" id="AUT76163.1"/>
    </source>
</evidence>
<dbReference type="InterPro" id="IPR044068">
    <property type="entry name" value="CB"/>
</dbReference>